<protein>
    <recommendedName>
        <fullName evidence="1">DUF397 domain-containing protein</fullName>
    </recommendedName>
</protein>
<evidence type="ECO:0000313" key="3">
    <source>
        <dbReference type="Proteomes" id="UP000540423"/>
    </source>
</evidence>
<dbReference type="InterPro" id="IPR007278">
    <property type="entry name" value="DUF397"/>
</dbReference>
<sequence length="74" mass="7868">MISNERTVSDASTLTGWYKSSFSGGGQGECLEVARGYGDVPVRDSKAPQGPALRFARDGWASFVRALNEGQIAS</sequence>
<accession>A0A7X0HG88</accession>
<name>A0A7X0HG88_9ACTN</name>
<evidence type="ECO:0000259" key="1">
    <source>
        <dbReference type="Pfam" id="PF04149"/>
    </source>
</evidence>
<evidence type="ECO:0000313" key="2">
    <source>
        <dbReference type="EMBL" id="MBB6437060.1"/>
    </source>
</evidence>
<organism evidence="2 3">
    <name type="scientific">Streptomyces candidus</name>
    <dbReference type="NCBI Taxonomy" id="67283"/>
    <lineage>
        <taxon>Bacteria</taxon>
        <taxon>Bacillati</taxon>
        <taxon>Actinomycetota</taxon>
        <taxon>Actinomycetes</taxon>
        <taxon>Kitasatosporales</taxon>
        <taxon>Streptomycetaceae</taxon>
        <taxon>Streptomyces</taxon>
    </lineage>
</organism>
<dbReference type="AlphaFoldDB" id="A0A7X0HG88"/>
<gene>
    <name evidence="2" type="ORF">HNQ79_003535</name>
</gene>
<dbReference type="Pfam" id="PF04149">
    <property type="entry name" value="DUF397"/>
    <property type="match status" value="1"/>
</dbReference>
<dbReference type="Proteomes" id="UP000540423">
    <property type="component" value="Unassembled WGS sequence"/>
</dbReference>
<dbReference type="EMBL" id="JACHEM010000008">
    <property type="protein sequence ID" value="MBB6437060.1"/>
    <property type="molecule type" value="Genomic_DNA"/>
</dbReference>
<reference evidence="2 3" key="1">
    <citation type="submission" date="2020-08" db="EMBL/GenBank/DDBJ databases">
        <title>Genomic Encyclopedia of Type Strains, Phase IV (KMG-IV): sequencing the most valuable type-strain genomes for metagenomic binning, comparative biology and taxonomic classification.</title>
        <authorList>
            <person name="Goeker M."/>
        </authorList>
    </citation>
    <scope>NUCLEOTIDE SEQUENCE [LARGE SCALE GENOMIC DNA]</scope>
    <source>
        <strain evidence="2 3">DSM 40141</strain>
    </source>
</reference>
<feature type="domain" description="DUF397" evidence="1">
    <location>
        <begin position="16"/>
        <end position="67"/>
    </location>
</feature>
<dbReference type="RefSeq" id="WP_185032029.1">
    <property type="nucleotide sequence ID" value="NZ_BNBN01000001.1"/>
</dbReference>
<keyword evidence="3" id="KW-1185">Reference proteome</keyword>
<comment type="caution">
    <text evidence="2">The sequence shown here is derived from an EMBL/GenBank/DDBJ whole genome shotgun (WGS) entry which is preliminary data.</text>
</comment>
<proteinExistence type="predicted"/>